<keyword evidence="2" id="KW-0694">RNA-binding</keyword>
<reference evidence="4" key="2">
    <citation type="journal article" date="2019" name="IMA Fungus">
        <title>Genome sequencing and comparison of five Tilletia species to identify candidate genes for the detection of regulated species infecting wheat.</title>
        <authorList>
            <person name="Nguyen H.D.T."/>
            <person name="Sultana T."/>
            <person name="Kesanakurti P."/>
            <person name="Hambleton S."/>
        </authorList>
    </citation>
    <scope>NUCLEOTIDE SEQUENCE</scope>
    <source>
        <strain evidence="4">DAOMC 236416</strain>
    </source>
</reference>
<dbReference type="EMBL" id="LWDF02000023">
    <property type="protein sequence ID" value="KAE8259892.1"/>
    <property type="molecule type" value="Genomic_DNA"/>
</dbReference>
<sequence>MAKKVKEERKRKRDDVEASEPAKVEEPAPAEEAPQDTEVVGQDSMAEVPTKTKKKKEKSEKTSVKEATAAGEDDTNDDAAAAQTNAEGEEAEVVSHKEARKRRRLEKRVASLSANTATAEGQAAAPAVAVITSSASKPAPRSQYAIWVGNLSFSTTPEKLQTWLEDRGVAGITRMNMPKGARRHEHNKGFAYVDLPDETTLKYSISLSESPLDGRRLLIKDGKNFEGRPALSISAEAFATDNGDTGDPSGSNAALPLGADLLQRTANASLGKFAQSMLRSQKNAPSRTLFVGNLPFAATAEGLRELLETAEQRKVDSEKDRVEAMELKALRRQRREEKERQREEGSLAKTKKEAEEVKKAEESSSDEDDDEEEKEEEKKKDVDIDDDDDDSGSGTDSDDEDGEKKKGSKKATKDSTSKSDPIGLVKVRLATFEDNPEKCKGFAFLDFASTLHATRTLINPRNRYYLARKLVYEYAGEEAQRRSAGKKKISAEDRAAAASSKSDWKRPRGESTGRDWSDDRRGPRKSYGDDLPVRPWGQSKPDEGETTTETTAAAGEGKKPTQAERAAARLAKGRGRADDDRKMSRPAGRGGPADGRDGRRPKPGAALANAARGKVGIVASEGKKITFE</sequence>
<evidence type="ECO:0000256" key="1">
    <source>
        <dbReference type="ARBA" id="ARBA00022737"/>
    </source>
</evidence>
<organism evidence="4 5">
    <name type="scientific">Tilletia indica</name>
    <dbReference type="NCBI Taxonomy" id="43049"/>
    <lineage>
        <taxon>Eukaryota</taxon>
        <taxon>Fungi</taxon>
        <taxon>Dikarya</taxon>
        <taxon>Basidiomycota</taxon>
        <taxon>Ustilaginomycotina</taxon>
        <taxon>Exobasidiomycetes</taxon>
        <taxon>Tilletiales</taxon>
        <taxon>Tilletiaceae</taxon>
        <taxon>Tilletia</taxon>
    </lineage>
</organism>
<feature type="compositionally biased region" description="Acidic residues" evidence="3">
    <location>
        <begin position="363"/>
        <end position="375"/>
    </location>
</feature>
<comment type="caution">
    <text evidence="4">The sequence shown here is derived from an EMBL/GenBank/DDBJ whole genome shotgun (WGS) entry which is preliminary data.</text>
</comment>
<feature type="region of interest" description="Disordered" evidence="3">
    <location>
        <begin position="476"/>
        <end position="614"/>
    </location>
</feature>
<evidence type="ECO:0000313" key="4">
    <source>
        <dbReference type="EMBL" id="KAE8259892.1"/>
    </source>
</evidence>
<dbReference type="SUPFAM" id="SSF54928">
    <property type="entry name" value="RNA-binding domain, RBD"/>
    <property type="match status" value="2"/>
</dbReference>
<dbReference type="Pfam" id="PF00076">
    <property type="entry name" value="RRM_1"/>
    <property type="match status" value="1"/>
</dbReference>
<dbReference type="Gene3D" id="3.30.70.330">
    <property type="match status" value="2"/>
</dbReference>
<dbReference type="PANTHER" id="PTHR23236">
    <property type="entry name" value="EUKARYOTIC TRANSLATION INITIATION FACTOR 4B/4H"/>
    <property type="match status" value="1"/>
</dbReference>
<feature type="region of interest" description="Disordered" evidence="3">
    <location>
        <begin position="333"/>
        <end position="425"/>
    </location>
</feature>
<evidence type="ECO:0000313" key="5">
    <source>
        <dbReference type="Proteomes" id="UP000077521"/>
    </source>
</evidence>
<accession>A0A177TU69</accession>
<dbReference type="InterPro" id="IPR000504">
    <property type="entry name" value="RRM_dom"/>
</dbReference>
<evidence type="ECO:0000256" key="3">
    <source>
        <dbReference type="SAM" id="MobiDB-lite"/>
    </source>
</evidence>
<feature type="compositionally biased region" description="Acidic residues" evidence="3">
    <location>
        <begin position="383"/>
        <end position="401"/>
    </location>
</feature>
<dbReference type="InterPro" id="IPR012677">
    <property type="entry name" value="Nucleotide-bd_a/b_plait_sf"/>
</dbReference>
<feature type="compositionally biased region" description="Basic and acidic residues" evidence="3">
    <location>
        <begin position="333"/>
        <end position="362"/>
    </location>
</feature>
<gene>
    <name evidence="4" type="ORF">A4X13_0g707</name>
</gene>
<evidence type="ECO:0000256" key="2">
    <source>
        <dbReference type="ARBA" id="ARBA00022884"/>
    </source>
</evidence>
<feature type="region of interest" description="Disordered" evidence="3">
    <location>
        <begin position="1"/>
        <end position="106"/>
    </location>
</feature>
<protein>
    <submittedName>
        <fullName evidence="4">Uncharacterized protein</fullName>
    </submittedName>
</protein>
<dbReference type="InterPro" id="IPR035979">
    <property type="entry name" value="RBD_domain_sf"/>
</dbReference>
<dbReference type="PANTHER" id="PTHR23236:SF119">
    <property type="entry name" value="NUCLEAR RNA-BINDING PROTEIN SART-3"/>
    <property type="match status" value="1"/>
</dbReference>
<dbReference type="SMART" id="SM00360">
    <property type="entry name" value="RRM"/>
    <property type="match status" value="2"/>
</dbReference>
<dbReference type="PROSITE" id="PS50102">
    <property type="entry name" value="RRM"/>
    <property type="match status" value="1"/>
</dbReference>
<dbReference type="GO" id="GO:0003723">
    <property type="term" value="F:RNA binding"/>
    <property type="evidence" value="ECO:0007669"/>
    <property type="project" value="UniProtKB-UniRule"/>
</dbReference>
<dbReference type="Proteomes" id="UP000077521">
    <property type="component" value="Unassembled WGS sequence"/>
</dbReference>
<proteinExistence type="predicted"/>
<feature type="compositionally biased region" description="Basic and acidic residues" evidence="3">
    <location>
        <begin position="502"/>
        <end position="532"/>
    </location>
</feature>
<reference evidence="4" key="1">
    <citation type="submission" date="2016-04" db="EMBL/GenBank/DDBJ databases">
        <authorList>
            <person name="Nguyen H.D."/>
            <person name="Samba Siva P."/>
            <person name="Cullis J."/>
            <person name="Levesque C.A."/>
            <person name="Hambleton S."/>
        </authorList>
    </citation>
    <scope>NUCLEOTIDE SEQUENCE</scope>
    <source>
        <strain evidence="4">DAOMC 236416</strain>
    </source>
</reference>
<name>A0A177TU69_9BASI</name>
<keyword evidence="1" id="KW-0677">Repeat</keyword>
<dbReference type="AlphaFoldDB" id="A0A177TU69"/>
<keyword evidence="5" id="KW-1185">Reference proteome</keyword>
<feature type="compositionally biased region" description="Basic and acidic residues" evidence="3">
    <location>
        <begin position="1"/>
        <end position="26"/>
    </location>
</feature>